<dbReference type="Proteomes" id="UP000478493">
    <property type="component" value="Unassembled WGS sequence"/>
</dbReference>
<proteinExistence type="predicted"/>
<gene>
    <name evidence="2" type="ORF">F3B85_01700</name>
</gene>
<dbReference type="EMBL" id="VWGP01000001">
    <property type="protein sequence ID" value="KAA4543347.1"/>
    <property type="molecule type" value="Genomic_DNA"/>
</dbReference>
<organism evidence="2 3">
    <name type="scientific">Bacteroides ovatus</name>
    <dbReference type="NCBI Taxonomy" id="28116"/>
    <lineage>
        <taxon>Bacteria</taxon>
        <taxon>Pseudomonadati</taxon>
        <taxon>Bacteroidota</taxon>
        <taxon>Bacteroidia</taxon>
        <taxon>Bacteroidales</taxon>
        <taxon>Bacteroidaceae</taxon>
        <taxon>Bacteroides</taxon>
    </lineage>
</organism>
<dbReference type="Pfam" id="PF14280">
    <property type="entry name" value="DUF4365"/>
    <property type="match status" value="1"/>
</dbReference>
<evidence type="ECO:0000313" key="2">
    <source>
        <dbReference type="EMBL" id="KAA4543347.1"/>
    </source>
</evidence>
<accession>A0A5M5M8R6</accession>
<evidence type="ECO:0000259" key="1">
    <source>
        <dbReference type="Pfam" id="PF14280"/>
    </source>
</evidence>
<protein>
    <submittedName>
        <fullName evidence="2">DUF4365 domain-containing protein</fullName>
    </submittedName>
</protein>
<evidence type="ECO:0000313" key="3">
    <source>
        <dbReference type="Proteomes" id="UP000478493"/>
    </source>
</evidence>
<dbReference type="InterPro" id="IPR025375">
    <property type="entry name" value="DUF4365"/>
</dbReference>
<sequence>MPKYSNSSITAKIGINYVRTIVEESGSLFHKIEQENDLGIDGIIEFIQDGTPTNKSIAIQIKSGDSYFNSRNQELSIPIDSHYNYWLNYPLPVFGIVYIPNLKNAFWVNIKTYIETICNSSLIKFPVTRINQFNTIDFKRLFQPLILDTIPLVSFNEALSYFNSDDISEFNLGMTIMFEKYINEEKTWNTFLDYIQEKEAHEIPHKLIYYLAHIPWHPDIWYSGNNISNNIKVLVLNKIYNYNKATVIKLLSIIGDNMICRGSIGQSIEAILSKVKNINSYLADIITEDSTSADIIKNASIILACYIGKKSLPLLKKAYEKKT</sequence>
<reference evidence="2 3" key="1">
    <citation type="journal article" date="2019" name="Nat. Med.">
        <title>A library of human gut bacterial isolates paired with longitudinal multiomics data enables mechanistic microbiome research.</title>
        <authorList>
            <person name="Poyet M."/>
            <person name="Groussin M."/>
            <person name="Gibbons S.M."/>
            <person name="Avila-Pacheco J."/>
            <person name="Jiang X."/>
            <person name="Kearney S.M."/>
            <person name="Perrotta A.R."/>
            <person name="Berdy B."/>
            <person name="Zhao S."/>
            <person name="Lieberman T.D."/>
            <person name="Swanson P.K."/>
            <person name="Smith M."/>
            <person name="Roesemann S."/>
            <person name="Alexander J.E."/>
            <person name="Rich S.A."/>
            <person name="Livny J."/>
            <person name="Vlamakis H."/>
            <person name="Clish C."/>
            <person name="Bullock K."/>
            <person name="Deik A."/>
            <person name="Scott J."/>
            <person name="Pierce K.A."/>
            <person name="Xavier R.J."/>
            <person name="Alm E.J."/>
        </authorList>
    </citation>
    <scope>NUCLEOTIDE SEQUENCE [LARGE SCALE GENOMIC DNA]</scope>
    <source>
        <strain evidence="2 3">BIOML-A41</strain>
    </source>
</reference>
<feature type="domain" description="DUF4365" evidence="1">
    <location>
        <begin position="13"/>
        <end position="141"/>
    </location>
</feature>
<dbReference type="AlphaFoldDB" id="A0A5M5M8R6"/>
<name>A0A5M5M8R6_BACOV</name>
<dbReference type="RefSeq" id="WP_004302389.1">
    <property type="nucleotide sequence ID" value="NZ_CABKQC010000001.1"/>
</dbReference>
<comment type="caution">
    <text evidence="2">The sequence shown here is derived from an EMBL/GenBank/DDBJ whole genome shotgun (WGS) entry which is preliminary data.</text>
</comment>